<evidence type="ECO:0008006" key="4">
    <source>
        <dbReference type="Google" id="ProtNLM"/>
    </source>
</evidence>
<dbReference type="AlphaFoldDB" id="A0A7S7AXN5"/>
<protein>
    <recommendedName>
        <fullName evidence="4">DUF4304 domain-containing protein</fullName>
    </recommendedName>
</protein>
<dbReference type="EMBL" id="CP061839">
    <property type="protein sequence ID" value="QOW59976.1"/>
    <property type="molecule type" value="Genomic_DNA"/>
</dbReference>
<gene>
    <name evidence="2" type="ORF">IFE08_05350</name>
    <name evidence="1" type="ORF">IFE08_08925</name>
</gene>
<accession>A0A7S7AXN5</accession>
<dbReference type="EMBL" id="CP061839">
    <property type="protein sequence ID" value="QOW61791.1"/>
    <property type="molecule type" value="Genomic_DNA"/>
</dbReference>
<proteinExistence type="predicted"/>
<evidence type="ECO:0000313" key="1">
    <source>
        <dbReference type="EMBL" id="QOW59976.1"/>
    </source>
</evidence>
<evidence type="ECO:0000313" key="3">
    <source>
        <dbReference type="Proteomes" id="UP000593915"/>
    </source>
</evidence>
<evidence type="ECO:0000313" key="2">
    <source>
        <dbReference type="EMBL" id="QOW61791.1"/>
    </source>
</evidence>
<organism evidence="2 3">
    <name type="scientific">Treponema pedis</name>
    <dbReference type="NCBI Taxonomy" id="409322"/>
    <lineage>
        <taxon>Bacteria</taxon>
        <taxon>Pseudomonadati</taxon>
        <taxon>Spirochaetota</taxon>
        <taxon>Spirochaetia</taxon>
        <taxon>Spirochaetales</taxon>
        <taxon>Treponemataceae</taxon>
        <taxon>Treponema</taxon>
    </lineage>
</organism>
<name>A0A7S7AXN5_9SPIR</name>
<sequence length="221" mass="26483">MDIKTFRKLFAEKVLEQIGSEGFLYKSSRELFIKTEGNHQFFIFVYMYRRSTFIEIQTKIYYGDKSMNEKLKALGVKPDNEKLCGGNIDYISEDYFNKRFPEKYNNLIFMLNETPNCVIKTWLEYYESIMKPFFEDCLDPQKLHNIINREIESAGFAVTYATRIEKFYFVAKNAGLQGDELQELIDRYENIVIERKSETDYTLEYHNTFYVLKEKLFDKKK</sequence>
<dbReference type="Proteomes" id="UP000593915">
    <property type="component" value="Chromosome"/>
</dbReference>
<dbReference type="RefSeq" id="WP_194075605.1">
    <property type="nucleotide sequence ID" value="NZ_CP061839.1"/>
</dbReference>
<reference evidence="2 3" key="1">
    <citation type="submission" date="2020-09" db="EMBL/GenBank/DDBJ databases">
        <title>Characterization of Treponema spp. from bovine digital dermatitis in Korea.</title>
        <authorList>
            <person name="Espiritu H.M."/>
            <person name="Cho Y.I."/>
            <person name="Mamuad L."/>
        </authorList>
    </citation>
    <scope>NUCLEOTIDE SEQUENCE [LARGE SCALE GENOMIC DNA]</scope>
    <source>
        <strain evidence="2 3">KS1</strain>
    </source>
</reference>